<evidence type="ECO:0000313" key="3">
    <source>
        <dbReference type="Proteomes" id="UP000253551"/>
    </source>
</evidence>
<dbReference type="PROSITE" id="PS51186">
    <property type="entry name" value="GNAT"/>
    <property type="match status" value="1"/>
</dbReference>
<reference evidence="2 3" key="1">
    <citation type="journal article" date="2018" name="G3 (Bethesda)">
        <title>Phylogenetic and Phylogenomic Definition of Rhizopus Species.</title>
        <authorList>
            <person name="Gryganskyi A.P."/>
            <person name="Golan J."/>
            <person name="Dolatabadi S."/>
            <person name="Mondo S."/>
            <person name="Robb S."/>
            <person name="Idnurm A."/>
            <person name="Muszewska A."/>
            <person name="Steczkiewicz K."/>
            <person name="Masonjones S."/>
            <person name="Liao H.L."/>
            <person name="Gajdeczka M.T."/>
            <person name="Anike F."/>
            <person name="Vuek A."/>
            <person name="Anishchenko I.M."/>
            <person name="Voigt K."/>
            <person name="de Hoog G.S."/>
            <person name="Smith M.E."/>
            <person name="Heitman J."/>
            <person name="Vilgalys R."/>
            <person name="Stajich J.E."/>
        </authorList>
    </citation>
    <scope>NUCLEOTIDE SEQUENCE [LARGE SCALE GENOMIC DNA]</scope>
    <source>
        <strain evidence="2 3">LSU 92-RS-03</strain>
    </source>
</reference>
<sequence length="150" mass="17533">TLPVPWKQFTVAILELLRLPVPAFLERGRPNTSDYNQKDKKRIFAHQQLPKTATLMRWAVRSDLQTCGFSTLLINRAIDWCKEHDINRVYAMVNECNMAAEQILTRRHGFVVMKKFRGGLFGQFQKLLGCRVNEWVEKHGEQTRKAFKKS</sequence>
<dbReference type="CDD" id="cd04301">
    <property type="entry name" value="NAT_SF"/>
    <property type="match status" value="1"/>
</dbReference>
<dbReference type="GO" id="GO:0016747">
    <property type="term" value="F:acyltransferase activity, transferring groups other than amino-acyl groups"/>
    <property type="evidence" value="ECO:0007669"/>
    <property type="project" value="InterPro"/>
</dbReference>
<dbReference type="InterPro" id="IPR000182">
    <property type="entry name" value="GNAT_dom"/>
</dbReference>
<dbReference type="InterPro" id="IPR016181">
    <property type="entry name" value="Acyl_CoA_acyltransferase"/>
</dbReference>
<keyword evidence="3" id="KW-1185">Reference proteome</keyword>
<feature type="non-terminal residue" evidence="2">
    <location>
        <position position="1"/>
    </location>
</feature>
<feature type="domain" description="N-acetyltransferase" evidence="1">
    <location>
        <begin position="1"/>
        <end position="133"/>
    </location>
</feature>
<dbReference type="Pfam" id="PF00583">
    <property type="entry name" value="Acetyltransf_1"/>
    <property type="match status" value="1"/>
</dbReference>
<evidence type="ECO:0000313" key="2">
    <source>
        <dbReference type="EMBL" id="RCH82493.1"/>
    </source>
</evidence>
<dbReference type="OrthoDB" id="2204056at2759"/>
<accession>A0A367IXQ0</accession>
<comment type="caution">
    <text evidence="2">The sequence shown here is derived from an EMBL/GenBank/DDBJ whole genome shotgun (WGS) entry which is preliminary data.</text>
</comment>
<proteinExistence type="predicted"/>
<dbReference type="Gene3D" id="3.40.630.30">
    <property type="match status" value="1"/>
</dbReference>
<protein>
    <recommendedName>
        <fullName evidence="1">N-acetyltransferase domain-containing protein</fullName>
    </recommendedName>
</protein>
<evidence type="ECO:0000259" key="1">
    <source>
        <dbReference type="PROSITE" id="PS51186"/>
    </source>
</evidence>
<dbReference type="EMBL" id="PJQM01005079">
    <property type="protein sequence ID" value="RCH82493.1"/>
    <property type="molecule type" value="Genomic_DNA"/>
</dbReference>
<dbReference type="AlphaFoldDB" id="A0A367IXQ0"/>
<name>A0A367IXQ0_RHIST</name>
<dbReference type="Proteomes" id="UP000253551">
    <property type="component" value="Unassembled WGS sequence"/>
</dbReference>
<organism evidence="2 3">
    <name type="scientific">Rhizopus stolonifer</name>
    <name type="common">Rhizopus nigricans</name>
    <dbReference type="NCBI Taxonomy" id="4846"/>
    <lineage>
        <taxon>Eukaryota</taxon>
        <taxon>Fungi</taxon>
        <taxon>Fungi incertae sedis</taxon>
        <taxon>Mucoromycota</taxon>
        <taxon>Mucoromycotina</taxon>
        <taxon>Mucoromycetes</taxon>
        <taxon>Mucorales</taxon>
        <taxon>Mucorineae</taxon>
        <taxon>Rhizopodaceae</taxon>
        <taxon>Rhizopus</taxon>
    </lineage>
</organism>
<dbReference type="SUPFAM" id="SSF55729">
    <property type="entry name" value="Acyl-CoA N-acyltransferases (Nat)"/>
    <property type="match status" value="1"/>
</dbReference>
<gene>
    <name evidence="2" type="ORF">CU098_000759</name>
</gene>